<feature type="region of interest" description="Disordered" evidence="1">
    <location>
        <begin position="214"/>
        <end position="248"/>
    </location>
</feature>
<reference evidence="4" key="1">
    <citation type="submission" date="2023-10" db="EMBL/GenBank/DDBJ databases">
        <title>Genome assembly of Pristionchus species.</title>
        <authorList>
            <person name="Yoshida K."/>
            <person name="Sommer R.J."/>
        </authorList>
    </citation>
    <scope>NUCLEOTIDE SEQUENCE</scope>
    <source>
        <strain evidence="4">RS5133</strain>
    </source>
</reference>
<sequence length="248" mass="26348">KTGQLAHFCSGMIFKFILLLALANSAVVLAEKAECNRTSVNVKRCEDPLCPIVESDRISCPGGTILRGTTGVMNATTCDAVTGTYKNVIGDIYCENYVPCVPSSVKVSCGENNLCPNVTADEISCPEGYFLMGTTELMSKAPCDTTTGLYKEMEGEITCEAHDNGDQEDEKIVNKENDELSTGTLVIIVVGVSLAVLAILAVVLCLMNRRKNGAAKRQGGQATAMKDEAKSKHEMASSSSGSASNKED</sequence>
<keyword evidence="3" id="KW-0732">Signal</keyword>
<feature type="compositionally biased region" description="Low complexity" evidence="1">
    <location>
        <begin position="236"/>
        <end position="248"/>
    </location>
</feature>
<feature type="non-terminal residue" evidence="4">
    <location>
        <position position="1"/>
    </location>
</feature>
<keyword evidence="5" id="KW-1185">Reference proteome</keyword>
<feature type="signal peptide" evidence="3">
    <location>
        <begin position="1"/>
        <end position="30"/>
    </location>
</feature>
<feature type="chain" id="PRO_5043585403" evidence="3">
    <location>
        <begin position="31"/>
        <end position="248"/>
    </location>
</feature>
<evidence type="ECO:0000256" key="3">
    <source>
        <dbReference type="SAM" id="SignalP"/>
    </source>
</evidence>
<feature type="compositionally biased region" description="Basic and acidic residues" evidence="1">
    <location>
        <begin position="225"/>
        <end position="235"/>
    </location>
</feature>
<name>A0AAV5UPV0_9BILA</name>
<feature type="transmembrane region" description="Helical" evidence="2">
    <location>
        <begin position="185"/>
        <end position="207"/>
    </location>
</feature>
<keyword evidence="2" id="KW-1133">Transmembrane helix</keyword>
<evidence type="ECO:0000256" key="1">
    <source>
        <dbReference type="SAM" id="MobiDB-lite"/>
    </source>
</evidence>
<accession>A0AAV5UPV0</accession>
<protein>
    <submittedName>
        <fullName evidence="4">Uncharacterized protein</fullName>
    </submittedName>
</protein>
<comment type="caution">
    <text evidence="4">The sequence shown here is derived from an EMBL/GenBank/DDBJ whole genome shotgun (WGS) entry which is preliminary data.</text>
</comment>
<dbReference type="AlphaFoldDB" id="A0AAV5UPV0"/>
<proteinExistence type="predicted"/>
<keyword evidence="2" id="KW-0472">Membrane</keyword>
<dbReference type="EMBL" id="BTSY01000001">
    <property type="protein sequence ID" value="GMT09094.1"/>
    <property type="molecule type" value="Genomic_DNA"/>
</dbReference>
<feature type="non-terminal residue" evidence="4">
    <location>
        <position position="248"/>
    </location>
</feature>
<organism evidence="4 5">
    <name type="scientific">Pristionchus fissidentatus</name>
    <dbReference type="NCBI Taxonomy" id="1538716"/>
    <lineage>
        <taxon>Eukaryota</taxon>
        <taxon>Metazoa</taxon>
        <taxon>Ecdysozoa</taxon>
        <taxon>Nematoda</taxon>
        <taxon>Chromadorea</taxon>
        <taxon>Rhabditida</taxon>
        <taxon>Rhabditina</taxon>
        <taxon>Diplogasteromorpha</taxon>
        <taxon>Diplogasteroidea</taxon>
        <taxon>Neodiplogasteridae</taxon>
        <taxon>Pristionchus</taxon>
    </lineage>
</organism>
<evidence type="ECO:0000313" key="5">
    <source>
        <dbReference type="Proteomes" id="UP001432322"/>
    </source>
</evidence>
<gene>
    <name evidence="4" type="ORF">PFISCL1PPCAC_391</name>
</gene>
<evidence type="ECO:0000313" key="4">
    <source>
        <dbReference type="EMBL" id="GMT09094.1"/>
    </source>
</evidence>
<evidence type="ECO:0000256" key="2">
    <source>
        <dbReference type="SAM" id="Phobius"/>
    </source>
</evidence>
<keyword evidence="2" id="KW-0812">Transmembrane</keyword>
<dbReference type="Proteomes" id="UP001432322">
    <property type="component" value="Unassembled WGS sequence"/>
</dbReference>